<name>A0A0B5IJ70_9ACTN</name>
<dbReference type="HOGENOM" id="CLU_2496709_0_0_11"/>
<reference evidence="1 2" key="1">
    <citation type="submission" date="2014-12" db="EMBL/GenBank/DDBJ databases">
        <title>Complete genome sequence of Streptomyces vietnamensis strain GIMV4.0001, a genetic manipulable producer of the benzoisochromanequinone antibiotic granaticin.</title>
        <authorList>
            <person name="Deng M.R."/>
            <person name="Guo J."/>
            <person name="Ma L.Y."/>
            <person name="Feng G.D."/>
            <person name="Mo C.Y."/>
            <person name="Zhu H.H."/>
        </authorList>
    </citation>
    <scope>NUCLEOTIDE SEQUENCE [LARGE SCALE GENOMIC DNA]</scope>
    <source>
        <strain evidence="2">GIMV4.0001</strain>
        <plasmid evidence="1 2">pSVL1</plasmid>
    </source>
</reference>
<proteinExistence type="predicted"/>
<evidence type="ECO:0000313" key="2">
    <source>
        <dbReference type="Proteomes" id="UP000031774"/>
    </source>
</evidence>
<keyword evidence="2" id="KW-1185">Reference proteome</keyword>
<dbReference type="AlphaFoldDB" id="A0A0B5IJ70"/>
<sequence>MVNADAPEPEGHDREVTAHLALTVSEEVTYEFTVEVQLPAYIVNNPNALRDYLADNEDIWLDELDPLSGVTINERSLDDVELTLAA</sequence>
<gene>
    <name evidence="1" type="ORF">SVTN_40765</name>
</gene>
<protein>
    <submittedName>
        <fullName evidence="1">Uncharacterized protein</fullName>
    </submittedName>
</protein>
<dbReference type="EMBL" id="CP010408">
    <property type="protein sequence ID" value="AJF70527.1"/>
    <property type="molecule type" value="Genomic_DNA"/>
</dbReference>
<dbReference type="KEGG" id="svt:SVTN_40765"/>
<evidence type="ECO:0000313" key="1">
    <source>
        <dbReference type="EMBL" id="AJF70527.1"/>
    </source>
</evidence>
<keyword evidence="1" id="KW-0614">Plasmid</keyword>
<geneLocation type="plasmid" evidence="1 2">
    <name>pSVL1</name>
</geneLocation>
<accession>A0A0B5IJ70</accession>
<dbReference type="Proteomes" id="UP000031774">
    <property type="component" value="Plasmid pSVL1"/>
</dbReference>
<organism evidence="1 2">
    <name type="scientific">Streptomyces vietnamensis</name>
    <dbReference type="NCBI Taxonomy" id="362257"/>
    <lineage>
        <taxon>Bacteria</taxon>
        <taxon>Bacillati</taxon>
        <taxon>Actinomycetota</taxon>
        <taxon>Actinomycetes</taxon>
        <taxon>Kitasatosporales</taxon>
        <taxon>Streptomycetaceae</taxon>
        <taxon>Streptomyces</taxon>
    </lineage>
</organism>